<evidence type="ECO:0000313" key="3">
    <source>
        <dbReference type="Proteomes" id="UP001209878"/>
    </source>
</evidence>
<sequence>MAGEGKLNTRRGMGSSAAGRIEHSQDISWQARQKTSELVRPQRPNKKTLISRRDQAHQRVLRTRSTRSTTAAYKDAFRLLHKSTQRNLSSFHSRQDLRQDPRQQIINPHITRGSSGDTVRLQR</sequence>
<dbReference type="Proteomes" id="UP001209878">
    <property type="component" value="Unassembled WGS sequence"/>
</dbReference>
<organism evidence="2 3">
    <name type="scientific">Ridgeia piscesae</name>
    <name type="common">Tubeworm</name>
    <dbReference type="NCBI Taxonomy" id="27915"/>
    <lineage>
        <taxon>Eukaryota</taxon>
        <taxon>Metazoa</taxon>
        <taxon>Spiralia</taxon>
        <taxon>Lophotrochozoa</taxon>
        <taxon>Annelida</taxon>
        <taxon>Polychaeta</taxon>
        <taxon>Sedentaria</taxon>
        <taxon>Canalipalpata</taxon>
        <taxon>Sabellida</taxon>
        <taxon>Siboglinidae</taxon>
        <taxon>Ridgeia</taxon>
    </lineage>
</organism>
<keyword evidence="3" id="KW-1185">Reference proteome</keyword>
<feature type="region of interest" description="Disordered" evidence="1">
    <location>
        <begin position="1"/>
        <end position="67"/>
    </location>
</feature>
<accession>A0AAD9PEU4</accession>
<evidence type="ECO:0000313" key="2">
    <source>
        <dbReference type="EMBL" id="KAK2193399.1"/>
    </source>
</evidence>
<dbReference type="EMBL" id="JAODUO010000013">
    <property type="protein sequence ID" value="KAK2193399.1"/>
    <property type="molecule type" value="Genomic_DNA"/>
</dbReference>
<feature type="compositionally biased region" description="Polar residues" evidence="1">
    <location>
        <begin position="102"/>
        <end position="117"/>
    </location>
</feature>
<evidence type="ECO:0000256" key="1">
    <source>
        <dbReference type="SAM" id="MobiDB-lite"/>
    </source>
</evidence>
<name>A0AAD9PEU4_RIDPI</name>
<feature type="region of interest" description="Disordered" evidence="1">
    <location>
        <begin position="86"/>
        <end position="123"/>
    </location>
</feature>
<proteinExistence type="predicted"/>
<protein>
    <submittedName>
        <fullName evidence="2">Uncharacterized protein</fullName>
    </submittedName>
</protein>
<gene>
    <name evidence="2" type="ORF">NP493_13g05014</name>
</gene>
<comment type="caution">
    <text evidence="2">The sequence shown here is derived from an EMBL/GenBank/DDBJ whole genome shotgun (WGS) entry which is preliminary data.</text>
</comment>
<reference evidence="2" key="1">
    <citation type="journal article" date="2023" name="Mol. Biol. Evol.">
        <title>Third-Generation Sequencing Reveals the Adaptive Role of the Epigenome in Three Deep-Sea Polychaetes.</title>
        <authorList>
            <person name="Perez M."/>
            <person name="Aroh O."/>
            <person name="Sun Y."/>
            <person name="Lan Y."/>
            <person name="Juniper S.K."/>
            <person name="Young C.R."/>
            <person name="Angers B."/>
            <person name="Qian P.Y."/>
        </authorList>
    </citation>
    <scope>NUCLEOTIDE SEQUENCE</scope>
    <source>
        <strain evidence="2">R07B-5</strain>
    </source>
</reference>
<dbReference type="AlphaFoldDB" id="A0AAD9PEU4"/>